<evidence type="ECO:0000256" key="2">
    <source>
        <dbReference type="ARBA" id="ARBA00022525"/>
    </source>
</evidence>
<evidence type="ECO:0000256" key="4">
    <source>
        <dbReference type="ARBA" id="ARBA00022729"/>
    </source>
</evidence>
<evidence type="ECO:0000256" key="7">
    <source>
        <dbReference type="ARBA" id="ARBA00023119"/>
    </source>
</evidence>
<evidence type="ECO:0000313" key="9">
    <source>
        <dbReference type="Ensembl" id="ENSXCOP00000017088.1"/>
    </source>
</evidence>
<keyword evidence="7" id="KW-0176">Collagen</keyword>
<proteinExistence type="predicted"/>
<sequence>KNLNRITLLEFISRDIVFLIDGSDDSQRRFPDITDFVQRIVRDLSVGPDSDHVAVVQYSSTAEINFNLSRYGTEDDVLKAVDGLTHKGGYPKNIGAALQYVRDYVFTPESGSRIQQGVPQILILLSGGRSGDDIRTSVRLLKEMGVSIVAIGTSDADTLELQTISHEPRYALSVTDYEELSTVNDVVFLIDGSYDSRNGFEEIRAFIQRIVENLNVSHNGDQVAVVQFSRDATANFYLNSYSSKSDVLSSIRTMRHKLGQPLNIGKALEFVKDHVFAASVGGRGADVASQHLYLFSGGRSGDDVRGPAQILKAKGIKTLSIGTKNADTLEMQTVAYTPGHYFYTNFGVCDGLCQEVRNWAK</sequence>
<evidence type="ECO:0000259" key="8">
    <source>
        <dbReference type="PROSITE" id="PS50234"/>
    </source>
</evidence>
<keyword evidence="4" id="KW-0732">Signal</keyword>
<dbReference type="FunFam" id="3.40.50.410:FF:000003">
    <property type="entry name" value="Collagen type VI alpha 3 chain"/>
    <property type="match status" value="2"/>
</dbReference>
<protein>
    <recommendedName>
        <fullName evidence="8">VWFA domain-containing protein</fullName>
    </recommendedName>
</protein>
<evidence type="ECO:0000256" key="1">
    <source>
        <dbReference type="ARBA" id="ARBA00004498"/>
    </source>
</evidence>
<dbReference type="Gene3D" id="3.40.50.410">
    <property type="entry name" value="von Willebrand factor, type A domain"/>
    <property type="match status" value="2"/>
</dbReference>
<dbReference type="InterPro" id="IPR036465">
    <property type="entry name" value="vWFA_dom_sf"/>
</dbReference>
<evidence type="ECO:0000256" key="5">
    <source>
        <dbReference type="ARBA" id="ARBA00022737"/>
    </source>
</evidence>
<keyword evidence="5" id="KW-0677">Repeat</keyword>
<accession>A0A3B5LYX3</accession>
<organism evidence="9 10">
    <name type="scientific">Xiphophorus couchianus</name>
    <name type="common">Monterrey platyfish</name>
    <dbReference type="NCBI Taxonomy" id="32473"/>
    <lineage>
        <taxon>Eukaryota</taxon>
        <taxon>Metazoa</taxon>
        <taxon>Chordata</taxon>
        <taxon>Craniata</taxon>
        <taxon>Vertebrata</taxon>
        <taxon>Euteleostomi</taxon>
        <taxon>Actinopterygii</taxon>
        <taxon>Neopterygii</taxon>
        <taxon>Teleostei</taxon>
        <taxon>Neoteleostei</taxon>
        <taxon>Acanthomorphata</taxon>
        <taxon>Ovalentaria</taxon>
        <taxon>Atherinomorphae</taxon>
        <taxon>Cyprinodontiformes</taxon>
        <taxon>Poeciliidae</taxon>
        <taxon>Poeciliinae</taxon>
        <taxon>Xiphophorus</taxon>
    </lineage>
</organism>
<keyword evidence="3" id="KW-0272">Extracellular matrix</keyword>
<dbReference type="SMART" id="SM00327">
    <property type="entry name" value="VWA"/>
    <property type="match status" value="2"/>
</dbReference>
<name>A0A3B5LYX3_9TELE</name>
<dbReference type="PANTHER" id="PTHR24020:SF13">
    <property type="entry name" value="COLLAGEN ALPHA-3(VI) CHAIN"/>
    <property type="match status" value="1"/>
</dbReference>
<evidence type="ECO:0000256" key="3">
    <source>
        <dbReference type="ARBA" id="ARBA00022530"/>
    </source>
</evidence>
<reference evidence="9" key="1">
    <citation type="submission" date="2025-08" db="UniProtKB">
        <authorList>
            <consortium name="Ensembl"/>
        </authorList>
    </citation>
    <scope>IDENTIFICATION</scope>
</reference>
<evidence type="ECO:0000313" key="10">
    <source>
        <dbReference type="Proteomes" id="UP000261380"/>
    </source>
</evidence>
<keyword evidence="6" id="KW-0130">Cell adhesion</keyword>
<dbReference type="PANTHER" id="PTHR24020">
    <property type="entry name" value="COLLAGEN ALPHA"/>
    <property type="match status" value="1"/>
</dbReference>
<feature type="domain" description="VWFA" evidence="8">
    <location>
        <begin position="185"/>
        <end position="342"/>
    </location>
</feature>
<dbReference type="SUPFAM" id="SSF53300">
    <property type="entry name" value="vWA-like"/>
    <property type="match status" value="2"/>
</dbReference>
<dbReference type="Proteomes" id="UP000261380">
    <property type="component" value="Unplaced"/>
</dbReference>
<keyword evidence="2" id="KW-0964">Secreted</keyword>
<dbReference type="Pfam" id="PF00092">
    <property type="entry name" value="VWA"/>
    <property type="match status" value="2"/>
</dbReference>
<dbReference type="PRINTS" id="PR00453">
    <property type="entry name" value="VWFADOMAIN"/>
</dbReference>
<dbReference type="GeneTree" id="ENSGT00940000156462"/>
<dbReference type="GO" id="GO:0005615">
    <property type="term" value="C:extracellular space"/>
    <property type="evidence" value="ECO:0007669"/>
    <property type="project" value="TreeGrafter"/>
</dbReference>
<dbReference type="GO" id="GO:0005581">
    <property type="term" value="C:collagen trimer"/>
    <property type="evidence" value="ECO:0007669"/>
    <property type="project" value="UniProtKB-KW"/>
</dbReference>
<keyword evidence="10" id="KW-1185">Reference proteome</keyword>
<dbReference type="AlphaFoldDB" id="A0A3B5LYX3"/>
<reference evidence="9" key="2">
    <citation type="submission" date="2025-09" db="UniProtKB">
        <authorList>
            <consortium name="Ensembl"/>
        </authorList>
    </citation>
    <scope>IDENTIFICATION</scope>
</reference>
<dbReference type="InterPro" id="IPR050525">
    <property type="entry name" value="ECM_Assembly_Org"/>
</dbReference>
<dbReference type="InterPro" id="IPR002035">
    <property type="entry name" value="VWF_A"/>
</dbReference>
<comment type="subcellular location">
    <subcellularLocation>
        <location evidence="1">Secreted</location>
        <location evidence="1">Extracellular space</location>
        <location evidence="1">Extracellular matrix</location>
    </subcellularLocation>
</comment>
<dbReference type="Ensembl" id="ENSXCOT00000017308.1">
    <property type="protein sequence ID" value="ENSXCOP00000017088.1"/>
    <property type="gene ID" value="ENSXCOG00000012884.1"/>
</dbReference>
<dbReference type="GO" id="GO:0007155">
    <property type="term" value="P:cell adhesion"/>
    <property type="evidence" value="ECO:0007669"/>
    <property type="project" value="UniProtKB-KW"/>
</dbReference>
<feature type="domain" description="VWFA" evidence="8">
    <location>
        <begin position="15"/>
        <end position="187"/>
    </location>
</feature>
<evidence type="ECO:0000256" key="6">
    <source>
        <dbReference type="ARBA" id="ARBA00022889"/>
    </source>
</evidence>
<dbReference type="PROSITE" id="PS50234">
    <property type="entry name" value="VWFA"/>
    <property type="match status" value="2"/>
</dbReference>